<dbReference type="RefSeq" id="WP_238243695.1">
    <property type="nucleotide sequence ID" value="NZ_BPQP01000024.1"/>
</dbReference>
<comment type="caution">
    <text evidence="1">The sequence shown here is derived from an EMBL/GenBank/DDBJ whole genome shotgun (WGS) entry which is preliminary data.</text>
</comment>
<reference evidence="1" key="1">
    <citation type="journal article" date="2021" name="Front. Microbiol.">
        <title>Comprehensive Comparative Genomics and Phenotyping of Methylobacterium Species.</title>
        <authorList>
            <person name="Alessa O."/>
            <person name="Ogura Y."/>
            <person name="Fujitani Y."/>
            <person name="Takami H."/>
            <person name="Hayashi T."/>
            <person name="Sahin N."/>
            <person name="Tani A."/>
        </authorList>
    </citation>
    <scope>NUCLEOTIDE SEQUENCE</scope>
    <source>
        <strain evidence="1">DSM 19015</strain>
    </source>
</reference>
<gene>
    <name evidence="1" type="ORF">OCOJLMKI_1723</name>
</gene>
<proteinExistence type="predicted"/>
<accession>A0ABQ4RUN9</accession>
<organism evidence="1 2">
    <name type="scientific">Methylobacterium iners</name>
    <dbReference type="NCBI Taxonomy" id="418707"/>
    <lineage>
        <taxon>Bacteria</taxon>
        <taxon>Pseudomonadati</taxon>
        <taxon>Pseudomonadota</taxon>
        <taxon>Alphaproteobacteria</taxon>
        <taxon>Hyphomicrobiales</taxon>
        <taxon>Methylobacteriaceae</taxon>
        <taxon>Methylobacterium</taxon>
    </lineage>
</organism>
<protein>
    <submittedName>
        <fullName evidence="1">Uncharacterized protein</fullName>
    </submittedName>
</protein>
<reference evidence="1" key="2">
    <citation type="submission" date="2021-08" db="EMBL/GenBank/DDBJ databases">
        <authorList>
            <person name="Tani A."/>
            <person name="Ola A."/>
            <person name="Ogura Y."/>
            <person name="Katsura K."/>
            <person name="Hayashi T."/>
        </authorList>
    </citation>
    <scope>NUCLEOTIDE SEQUENCE</scope>
    <source>
        <strain evidence="1">DSM 19015</strain>
    </source>
</reference>
<evidence type="ECO:0000313" key="2">
    <source>
        <dbReference type="Proteomes" id="UP001055125"/>
    </source>
</evidence>
<name>A0ABQ4RUN9_9HYPH</name>
<keyword evidence="2" id="KW-1185">Reference proteome</keyword>
<dbReference type="Proteomes" id="UP001055125">
    <property type="component" value="Unassembled WGS sequence"/>
</dbReference>
<sequence>MIQLKRPGDYDMEEGARFEVHLTKARCVVGDDAQPFEAKSDVVDGVDCWTCIVLRDRELERVAELSGEGLSVRDTSVELNLSKSKVQRMQAKLRAEDRL</sequence>
<evidence type="ECO:0000313" key="1">
    <source>
        <dbReference type="EMBL" id="GJD94520.1"/>
    </source>
</evidence>
<dbReference type="EMBL" id="BPQP01000024">
    <property type="protein sequence ID" value="GJD94520.1"/>
    <property type="molecule type" value="Genomic_DNA"/>
</dbReference>